<evidence type="ECO:0000256" key="5">
    <source>
        <dbReference type="SAM" id="Phobius"/>
    </source>
</evidence>
<evidence type="ECO:0000256" key="4">
    <source>
        <dbReference type="ARBA" id="ARBA00023136"/>
    </source>
</evidence>
<feature type="transmembrane region" description="Helical" evidence="5">
    <location>
        <begin position="175"/>
        <end position="193"/>
    </location>
</feature>
<dbReference type="GO" id="GO:0016020">
    <property type="term" value="C:membrane"/>
    <property type="evidence" value="ECO:0007669"/>
    <property type="project" value="UniProtKB-SubCell"/>
</dbReference>
<feature type="transmembrane region" description="Helical" evidence="5">
    <location>
        <begin position="144"/>
        <end position="163"/>
    </location>
</feature>
<dbReference type="Pfam" id="PF01061">
    <property type="entry name" value="ABC2_membrane"/>
    <property type="match status" value="1"/>
</dbReference>
<comment type="subcellular location">
    <subcellularLocation>
        <location evidence="1">Membrane</location>
        <topology evidence="1">Multi-pass membrane protein</topology>
    </subcellularLocation>
</comment>
<evidence type="ECO:0000256" key="3">
    <source>
        <dbReference type="ARBA" id="ARBA00022989"/>
    </source>
</evidence>
<keyword evidence="3 5" id="KW-1133">Transmembrane helix</keyword>
<gene>
    <name evidence="7" type="ORF">FHX68_2317</name>
</gene>
<dbReference type="Proteomes" id="UP000319804">
    <property type="component" value="Unassembled WGS sequence"/>
</dbReference>
<evidence type="ECO:0000313" key="7">
    <source>
        <dbReference type="EMBL" id="TQM98271.1"/>
    </source>
</evidence>
<feature type="transmembrane region" description="Helical" evidence="5">
    <location>
        <begin position="108"/>
        <end position="132"/>
    </location>
</feature>
<dbReference type="PANTHER" id="PTHR43229:SF6">
    <property type="entry name" value="ABC-TYPE MULTIDRUG TRANSPORT SYSTEM, PERMEASE COMPONENT"/>
    <property type="match status" value="1"/>
</dbReference>
<evidence type="ECO:0000259" key="6">
    <source>
        <dbReference type="Pfam" id="PF01061"/>
    </source>
</evidence>
<feature type="domain" description="ABC-2 type transporter transmembrane" evidence="6">
    <location>
        <begin position="21"/>
        <end position="216"/>
    </location>
</feature>
<dbReference type="GO" id="GO:0140359">
    <property type="term" value="F:ABC-type transporter activity"/>
    <property type="evidence" value="ECO:0007669"/>
    <property type="project" value="InterPro"/>
</dbReference>
<feature type="transmembrane region" description="Helical" evidence="5">
    <location>
        <begin position="66"/>
        <end position="87"/>
    </location>
</feature>
<evidence type="ECO:0000256" key="1">
    <source>
        <dbReference type="ARBA" id="ARBA00004141"/>
    </source>
</evidence>
<dbReference type="EMBL" id="VFPS01000003">
    <property type="protein sequence ID" value="TQM98271.1"/>
    <property type="molecule type" value="Genomic_DNA"/>
</dbReference>
<sequence length="254" mass="27324">MTFPTPMRNAELREFARTHARELIRDKRATVAILLSFAFILALLWGIDLLIAGATKRPAHLLQASLSLVSTTGFMAVAMVATTVPLVKYRRVGTLRHLSTTPAHRAAFLLGHIPIRVAIVGAESIVILAAAIGGGLPVEDAIPLAVTLSVGGAMLLSFGYLLASRMTNMDLALQLAYIVPLIVLLTSGALFSLDIYPEPVQKLLQALPSTWFVDTFNSQIHGSTPMLPLGAMWASMALIAIGSACVSLRLYRWP</sequence>
<reference evidence="7 8" key="1">
    <citation type="submission" date="2019-06" db="EMBL/GenBank/DDBJ databases">
        <title>Sequencing the genomes of 1000 actinobacteria strains.</title>
        <authorList>
            <person name="Klenk H.-P."/>
        </authorList>
    </citation>
    <scope>NUCLEOTIDE SEQUENCE [LARGE SCALE GENOMIC DNA]</scope>
    <source>
        <strain evidence="7 8">DSM 20427</strain>
    </source>
</reference>
<dbReference type="AlphaFoldDB" id="A0A4Y3UMN0"/>
<evidence type="ECO:0000256" key="2">
    <source>
        <dbReference type="ARBA" id="ARBA00022692"/>
    </source>
</evidence>
<keyword evidence="2 5" id="KW-0812">Transmembrane</keyword>
<dbReference type="InterPro" id="IPR013525">
    <property type="entry name" value="ABC2_TM"/>
</dbReference>
<evidence type="ECO:0000313" key="8">
    <source>
        <dbReference type="Proteomes" id="UP000319804"/>
    </source>
</evidence>
<dbReference type="OrthoDB" id="5079470at2"/>
<dbReference type="PANTHER" id="PTHR43229">
    <property type="entry name" value="NODULATION PROTEIN J"/>
    <property type="match status" value="1"/>
</dbReference>
<name>A0A4Y3UMN0_9MICO</name>
<comment type="caution">
    <text evidence="7">The sequence shown here is derived from an EMBL/GenBank/DDBJ whole genome shotgun (WGS) entry which is preliminary data.</text>
</comment>
<dbReference type="RefSeq" id="WP_141381399.1">
    <property type="nucleotide sequence ID" value="NZ_BJNA01000070.1"/>
</dbReference>
<accession>A0A4Y3UMN0</accession>
<dbReference type="InterPro" id="IPR051784">
    <property type="entry name" value="Nod_factor_ABC_transporter"/>
</dbReference>
<keyword evidence="8" id="KW-1185">Reference proteome</keyword>
<proteinExistence type="predicted"/>
<feature type="transmembrane region" description="Helical" evidence="5">
    <location>
        <begin position="231"/>
        <end position="251"/>
    </location>
</feature>
<feature type="transmembrane region" description="Helical" evidence="5">
    <location>
        <begin position="31"/>
        <end position="54"/>
    </location>
</feature>
<organism evidence="7 8">
    <name type="scientific">Microbacterium lacticum</name>
    <dbReference type="NCBI Taxonomy" id="33885"/>
    <lineage>
        <taxon>Bacteria</taxon>
        <taxon>Bacillati</taxon>
        <taxon>Actinomycetota</taxon>
        <taxon>Actinomycetes</taxon>
        <taxon>Micrococcales</taxon>
        <taxon>Microbacteriaceae</taxon>
        <taxon>Microbacterium</taxon>
    </lineage>
</organism>
<protein>
    <submittedName>
        <fullName evidence="7">ABC-type multidrug transport system permease subunit</fullName>
    </submittedName>
</protein>
<keyword evidence="4 5" id="KW-0472">Membrane</keyword>